<evidence type="ECO:0000313" key="2">
    <source>
        <dbReference type="Proteomes" id="UP001218218"/>
    </source>
</evidence>
<proteinExistence type="predicted"/>
<reference evidence="1" key="1">
    <citation type="submission" date="2023-03" db="EMBL/GenBank/DDBJ databases">
        <title>Massive genome expansion in bonnet fungi (Mycena s.s.) driven by repeated elements and novel gene families across ecological guilds.</title>
        <authorList>
            <consortium name="Lawrence Berkeley National Laboratory"/>
            <person name="Harder C.B."/>
            <person name="Miyauchi S."/>
            <person name="Viragh M."/>
            <person name="Kuo A."/>
            <person name="Thoen E."/>
            <person name="Andreopoulos B."/>
            <person name="Lu D."/>
            <person name="Skrede I."/>
            <person name="Drula E."/>
            <person name="Henrissat B."/>
            <person name="Morin E."/>
            <person name="Kohler A."/>
            <person name="Barry K."/>
            <person name="LaButti K."/>
            <person name="Morin E."/>
            <person name="Salamov A."/>
            <person name="Lipzen A."/>
            <person name="Mereny Z."/>
            <person name="Hegedus B."/>
            <person name="Baldrian P."/>
            <person name="Stursova M."/>
            <person name="Weitz H."/>
            <person name="Taylor A."/>
            <person name="Grigoriev I.V."/>
            <person name="Nagy L.G."/>
            <person name="Martin F."/>
            <person name="Kauserud H."/>
        </authorList>
    </citation>
    <scope>NUCLEOTIDE SEQUENCE</scope>
    <source>
        <strain evidence="1">CBHHK002</strain>
    </source>
</reference>
<comment type="caution">
    <text evidence="1">The sequence shown here is derived from an EMBL/GenBank/DDBJ whole genome shotgun (WGS) entry which is preliminary data.</text>
</comment>
<keyword evidence="2" id="KW-1185">Reference proteome</keyword>
<sequence>MTSNGLRQPKDYKHEFQNSQRKLRHARDYQKKLHAALDALDTSSVKAVALAKHQEVELQARLNKVLSERVQTVGKAKGTLKALCAKVKSLQQRVKRAAGTLSRSIAQAKTGGLLSHVTEKGIYTIHARKLARIMVDSRCACGKVRTLMEHIGQIFGVHIDRKMSWCTVSRAITEGEIAAKMQAMFELSLNKGITISADSTSNCSQNIESWHIAMHAPDYKSGSLEVDSNSIPKVRFLGVEKTLDHTSAESIKGWNKHVWECIQLFKDSPLAACLQKKYTFREFLKTLKGMDGDHTSNKSTAKGYQTLKLEDTIAEAGGIEVWDSLSSTEQAECDTKLMQEIVTALGKDAYNALAFQTLTCGGIKTCVLAGTIYNNKDDKKGQANKHVNFMTWKLETPHPHFPDTSNTRFGSYGGASAELITYLLQYLDLMDIIQWPKINPSLTNIEKNLCDTLKDEATLTELCAMILYQQIISHPYLRQVQGPGTENVNLLDLELLHAAIRNHIQQILDNPNIIFGGDLLYEITTLDGKE</sequence>
<evidence type="ECO:0000313" key="1">
    <source>
        <dbReference type="EMBL" id="KAJ7369172.1"/>
    </source>
</evidence>
<dbReference type="Proteomes" id="UP001218218">
    <property type="component" value="Unassembled WGS sequence"/>
</dbReference>
<accession>A0AAD7F526</accession>
<gene>
    <name evidence="1" type="ORF">DFH08DRAFT_796965</name>
</gene>
<protein>
    <submittedName>
        <fullName evidence="1">Uncharacterized protein</fullName>
    </submittedName>
</protein>
<dbReference type="AlphaFoldDB" id="A0AAD7F526"/>
<dbReference type="EMBL" id="JARIHO010000001">
    <property type="protein sequence ID" value="KAJ7369172.1"/>
    <property type="molecule type" value="Genomic_DNA"/>
</dbReference>
<organism evidence="1 2">
    <name type="scientific">Mycena albidolilacea</name>
    <dbReference type="NCBI Taxonomy" id="1033008"/>
    <lineage>
        <taxon>Eukaryota</taxon>
        <taxon>Fungi</taxon>
        <taxon>Dikarya</taxon>
        <taxon>Basidiomycota</taxon>
        <taxon>Agaricomycotina</taxon>
        <taxon>Agaricomycetes</taxon>
        <taxon>Agaricomycetidae</taxon>
        <taxon>Agaricales</taxon>
        <taxon>Marasmiineae</taxon>
        <taxon>Mycenaceae</taxon>
        <taxon>Mycena</taxon>
    </lineage>
</organism>
<name>A0AAD7F526_9AGAR</name>